<dbReference type="EMBL" id="BRXS01000002">
    <property type="protein sequence ID" value="GLC25101.1"/>
    <property type="molecule type" value="Genomic_DNA"/>
</dbReference>
<keyword evidence="2" id="KW-0812">Transmembrane</keyword>
<proteinExistence type="predicted"/>
<comment type="caution">
    <text evidence="3">The sequence shown here is derived from an EMBL/GenBank/DDBJ whole genome shotgun (WGS) entry which is preliminary data.</text>
</comment>
<evidence type="ECO:0000256" key="2">
    <source>
        <dbReference type="SAM" id="Phobius"/>
    </source>
</evidence>
<reference evidence="3" key="1">
    <citation type="submission" date="2022-08" db="EMBL/GenBank/DDBJ databases">
        <title>Draft genome sequencing of Roseisolibacter agri AW1220.</title>
        <authorList>
            <person name="Tobiishi Y."/>
            <person name="Tonouchi A."/>
        </authorList>
    </citation>
    <scope>NUCLEOTIDE SEQUENCE</scope>
    <source>
        <strain evidence="3">AW1220</strain>
    </source>
</reference>
<protein>
    <submittedName>
        <fullName evidence="3">Uncharacterized protein</fullName>
    </submittedName>
</protein>
<keyword evidence="2" id="KW-0472">Membrane</keyword>
<sequence length="269" mass="30352">MITDLAPEPATPAAEPPTARPRTVWPSLRIRIDWRYAVGQVCLTALGVLLALAGSAWWTDRQERIRERSELRNLLDAARVNERRLQQAVHEDSVALKINLRLRDSLATVSDDSLPILVDDAGWWSDAQPMVTPFAALIQNGDIHLVRDSRLRALLPTYVGEIETRTRNVDALNQARVAFGAKEPSLIAPDYGAPARVRGAVLRSRPGLHDAMRAMWFFNLNTTAHYRIMLRATTELRQELERVLGERPVPLSAPRINRDSFMSGRETRR</sequence>
<organism evidence="3 4">
    <name type="scientific">Roseisolibacter agri</name>
    <dbReference type="NCBI Taxonomy" id="2014610"/>
    <lineage>
        <taxon>Bacteria</taxon>
        <taxon>Pseudomonadati</taxon>
        <taxon>Gemmatimonadota</taxon>
        <taxon>Gemmatimonadia</taxon>
        <taxon>Gemmatimonadales</taxon>
        <taxon>Gemmatimonadaceae</taxon>
        <taxon>Roseisolibacter</taxon>
    </lineage>
</organism>
<feature type="region of interest" description="Disordered" evidence="1">
    <location>
        <begin position="1"/>
        <end position="21"/>
    </location>
</feature>
<gene>
    <name evidence="3" type="ORF">rosag_16140</name>
</gene>
<feature type="transmembrane region" description="Helical" evidence="2">
    <location>
        <begin position="36"/>
        <end position="58"/>
    </location>
</feature>
<keyword evidence="4" id="KW-1185">Reference proteome</keyword>
<evidence type="ECO:0000313" key="3">
    <source>
        <dbReference type="EMBL" id="GLC25101.1"/>
    </source>
</evidence>
<evidence type="ECO:0000256" key="1">
    <source>
        <dbReference type="SAM" id="MobiDB-lite"/>
    </source>
</evidence>
<dbReference type="Proteomes" id="UP001161325">
    <property type="component" value="Unassembled WGS sequence"/>
</dbReference>
<keyword evidence="2" id="KW-1133">Transmembrane helix</keyword>
<dbReference type="AlphaFoldDB" id="A0AA37QA11"/>
<accession>A0AA37QA11</accession>
<feature type="compositionally biased region" description="Low complexity" evidence="1">
    <location>
        <begin position="1"/>
        <end position="13"/>
    </location>
</feature>
<evidence type="ECO:0000313" key="4">
    <source>
        <dbReference type="Proteomes" id="UP001161325"/>
    </source>
</evidence>
<name>A0AA37QA11_9BACT</name>
<dbReference type="RefSeq" id="WP_284349542.1">
    <property type="nucleotide sequence ID" value="NZ_BRXS01000002.1"/>
</dbReference>